<feature type="transmembrane region" description="Helical" evidence="1">
    <location>
        <begin position="76"/>
        <end position="96"/>
    </location>
</feature>
<evidence type="ECO:0000313" key="3">
    <source>
        <dbReference type="Proteomes" id="UP001204144"/>
    </source>
</evidence>
<feature type="transmembrane region" description="Helical" evidence="1">
    <location>
        <begin position="47"/>
        <end position="69"/>
    </location>
</feature>
<evidence type="ECO:0000313" key="2">
    <source>
        <dbReference type="EMBL" id="MCP9764003.1"/>
    </source>
</evidence>
<proteinExistence type="predicted"/>
<keyword evidence="1" id="KW-1133">Transmembrane helix</keyword>
<keyword evidence="1" id="KW-0472">Membrane</keyword>
<evidence type="ECO:0008006" key="4">
    <source>
        <dbReference type="Google" id="ProtNLM"/>
    </source>
</evidence>
<name>A0AAE3KTE4_9BACT</name>
<organism evidence="2 3">
    <name type="scientific">Lacihabitans soyangensis</name>
    <dbReference type="NCBI Taxonomy" id="869394"/>
    <lineage>
        <taxon>Bacteria</taxon>
        <taxon>Pseudomonadati</taxon>
        <taxon>Bacteroidota</taxon>
        <taxon>Cytophagia</taxon>
        <taxon>Cytophagales</taxon>
        <taxon>Leadbetterellaceae</taxon>
        <taxon>Lacihabitans</taxon>
    </lineage>
</organism>
<sequence length="138" mass="15893">MNKLINHLSEKQNTLFLIDALGAILTSFFMFIIMRQFNEYFGMPKSVLTYLGGIAFCFCVYSTSCFLFLRGQWPLFIRIISISNLLYCAFTIGALVNSYTLLTQIGLIYFLTEIVIILLLCYVELKVARKIKYGNIDH</sequence>
<comment type="caution">
    <text evidence="2">The sequence shown here is derived from an EMBL/GenBank/DDBJ whole genome shotgun (WGS) entry which is preliminary data.</text>
</comment>
<keyword evidence="1" id="KW-0812">Transmembrane</keyword>
<keyword evidence="3" id="KW-1185">Reference proteome</keyword>
<feature type="transmembrane region" description="Helical" evidence="1">
    <location>
        <begin position="15"/>
        <end position="35"/>
    </location>
</feature>
<gene>
    <name evidence="2" type="ORF">EGI31_13690</name>
</gene>
<dbReference type="Proteomes" id="UP001204144">
    <property type="component" value="Unassembled WGS sequence"/>
</dbReference>
<feature type="transmembrane region" description="Helical" evidence="1">
    <location>
        <begin position="102"/>
        <end position="123"/>
    </location>
</feature>
<protein>
    <recommendedName>
        <fullName evidence="4">DUF3021 domain-containing protein</fullName>
    </recommendedName>
</protein>
<dbReference type="AlphaFoldDB" id="A0AAE3KTE4"/>
<accession>A0AAE3KTE4</accession>
<evidence type="ECO:0000256" key="1">
    <source>
        <dbReference type="SAM" id="Phobius"/>
    </source>
</evidence>
<dbReference type="EMBL" id="RJUF01000051">
    <property type="protein sequence ID" value="MCP9764003.1"/>
    <property type="molecule type" value="Genomic_DNA"/>
</dbReference>
<reference evidence="2 3" key="1">
    <citation type="submission" date="2018-11" db="EMBL/GenBank/DDBJ databases">
        <title>Novel bacteria species description.</title>
        <authorList>
            <person name="Han J.-H."/>
        </authorList>
    </citation>
    <scope>NUCLEOTIDE SEQUENCE [LARGE SCALE GENOMIC DNA]</scope>
    <source>
        <strain evidence="2 3">KCTC23259</strain>
    </source>
</reference>